<dbReference type="PANTHER" id="PTHR21398">
    <property type="entry name" value="AGAP007094-PA"/>
    <property type="match status" value="1"/>
</dbReference>
<name>A0A6J2YEZ8_SITOR</name>
<dbReference type="InParanoid" id="A0A6J2YEZ8"/>
<dbReference type="InterPro" id="IPR006631">
    <property type="entry name" value="DM4_12"/>
</dbReference>
<proteinExistence type="predicted"/>
<gene>
    <name evidence="3" type="primary">LOC115886832</name>
</gene>
<keyword evidence="2" id="KW-1185">Reference proteome</keyword>
<evidence type="ECO:0000256" key="1">
    <source>
        <dbReference type="SAM" id="SignalP"/>
    </source>
</evidence>
<dbReference type="Proteomes" id="UP000504635">
    <property type="component" value="Unplaced"/>
</dbReference>
<protein>
    <submittedName>
        <fullName evidence="3">Uncharacterized protein LOC115886832</fullName>
    </submittedName>
</protein>
<reference evidence="3" key="1">
    <citation type="submission" date="2025-08" db="UniProtKB">
        <authorList>
            <consortium name="RefSeq"/>
        </authorList>
    </citation>
    <scope>IDENTIFICATION</scope>
    <source>
        <tissue evidence="3">Gonads</tissue>
    </source>
</reference>
<dbReference type="GeneID" id="115886832"/>
<dbReference type="SMART" id="SM00718">
    <property type="entry name" value="DM4_12"/>
    <property type="match status" value="1"/>
</dbReference>
<dbReference type="OrthoDB" id="6358587at2759"/>
<dbReference type="RefSeq" id="XP_030761997.1">
    <property type="nucleotide sequence ID" value="XM_030906137.1"/>
</dbReference>
<evidence type="ECO:0000313" key="2">
    <source>
        <dbReference type="Proteomes" id="UP000504635"/>
    </source>
</evidence>
<feature type="chain" id="PRO_5026790132" evidence="1">
    <location>
        <begin position="23"/>
        <end position="210"/>
    </location>
</feature>
<feature type="signal peptide" evidence="1">
    <location>
        <begin position="1"/>
        <end position="22"/>
    </location>
</feature>
<keyword evidence="1" id="KW-0732">Signal</keyword>
<accession>A0A6J2YEZ8</accession>
<dbReference type="Pfam" id="PF07841">
    <property type="entry name" value="DM4_12"/>
    <property type="match status" value="1"/>
</dbReference>
<dbReference type="AlphaFoldDB" id="A0A6J2YEZ8"/>
<dbReference type="PANTHER" id="PTHR21398:SF11">
    <property type="entry name" value="HDC15381-RELATED"/>
    <property type="match status" value="1"/>
</dbReference>
<dbReference type="KEGG" id="soy:115886832"/>
<sequence>MVHHWILISAIYTSLLIVEGIAEEKSEVKHRSKRYLLFPYQGTFKTVYSFAIPWKLGPKQEMGVGWNFQFQYPLPYNTTSISNFPEISRKTRNIANYNIQDTNDRALLYQGIEKLLDSNGFNGKECVLQTICEYAGGTMPNGENGLLDQVLYLLLTPNYNDGPDPTLDPIYSDAQKAGEFGVDCKSSFYDCKLETDIYELFAGLQSKIMY</sequence>
<organism evidence="2 3">
    <name type="scientific">Sitophilus oryzae</name>
    <name type="common">Rice weevil</name>
    <name type="synonym">Curculio oryzae</name>
    <dbReference type="NCBI Taxonomy" id="7048"/>
    <lineage>
        <taxon>Eukaryota</taxon>
        <taxon>Metazoa</taxon>
        <taxon>Ecdysozoa</taxon>
        <taxon>Arthropoda</taxon>
        <taxon>Hexapoda</taxon>
        <taxon>Insecta</taxon>
        <taxon>Pterygota</taxon>
        <taxon>Neoptera</taxon>
        <taxon>Endopterygota</taxon>
        <taxon>Coleoptera</taxon>
        <taxon>Polyphaga</taxon>
        <taxon>Cucujiformia</taxon>
        <taxon>Curculionidae</taxon>
        <taxon>Dryophthorinae</taxon>
        <taxon>Sitophilus</taxon>
    </lineage>
</organism>
<evidence type="ECO:0000313" key="3">
    <source>
        <dbReference type="RefSeq" id="XP_030761997.1"/>
    </source>
</evidence>